<evidence type="ECO:0000313" key="4">
    <source>
        <dbReference type="Proteomes" id="UP000244090"/>
    </source>
</evidence>
<dbReference type="EMBL" id="QBKT01000002">
    <property type="protein sequence ID" value="PTX62804.1"/>
    <property type="molecule type" value="Genomic_DNA"/>
</dbReference>
<sequence length="276" mass="31782">MIHLGQHNTLEILRETPPGLFLGDEEGNEILLPNKYVPETFEIGDKITVFAYLDSHERPVTTTLKPYTKVNEFALLRVTALSDYGAFLDWGLEKDLFVPFKEQAREMQEGKWYVVYCYLDEETNRLVASSKTNKFLSNEELTIERFDEVDLMVSRFTELGVEMIVNQQHKGLVYNDEIFRELKLGEKLKGVVKKIREDNKIDLSLQQIGFKNIEPSAQIVLDALQQNGGTLPLHDKSNPEEIKKRLNMSKKSFKKAIGSLYKQQQITIKPDGIELK</sequence>
<keyword evidence="4" id="KW-1185">Reference proteome</keyword>
<accession>A0A2T6C3B1</accession>
<dbReference type="Proteomes" id="UP000244090">
    <property type="component" value="Unassembled WGS sequence"/>
</dbReference>
<dbReference type="PIRSF" id="PIRSF012524">
    <property type="entry name" value="YitL_S1"/>
    <property type="match status" value="1"/>
</dbReference>
<comment type="caution">
    <text evidence="3">The sequence shown here is derived from an EMBL/GenBank/DDBJ whole genome shotgun (WGS) entry which is preliminary data.</text>
</comment>
<dbReference type="InterPro" id="IPR036388">
    <property type="entry name" value="WH-like_DNA-bd_sf"/>
</dbReference>
<dbReference type="PANTHER" id="PTHR37296:SF1">
    <property type="entry name" value="CONSERVED VIRULENCE FACTOR B"/>
    <property type="match status" value="1"/>
</dbReference>
<dbReference type="InterPro" id="IPR040764">
    <property type="entry name" value="CvfB_WH"/>
</dbReference>
<reference evidence="3 4" key="1">
    <citation type="submission" date="2018-04" db="EMBL/GenBank/DDBJ databases">
        <title>Genomic Encyclopedia of Archaeal and Bacterial Type Strains, Phase II (KMG-II): from individual species to whole genera.</title>
        <authorList>
            <person name="Goeker M."/>
        </authorList>
    </citation>
    <scope>NUCLEOTIDE SEQUENCE [LARGE SCALE GENOMIC DNA]</scope>
    <source>
        <strain evidence="3 4">DSM 25731</strain>
    </source>
</reference>
<dbReference type="InterPro" id="IPR003029">
    <property type="entry name" value="S1_domain"/>
</dbReference>
<feature type="domain" description="S1 motif" evidence="2">
    <location>
        <begin position="144"/>
        <end position="206"/>
    </location>
</feature>
<evidence type="ECO:0000259" key="2">
    <source>
        <dbReference type="SMART" id="SM00316"/>
    </source>
</evidence>
<proteinExistence type="inferred from homology"/>
<dbReference type="GO" id="GO:0003676">
    <property type="term" value="F:nucleic acid binding"/>
    <property type="evidence" value="ECO:0007669"/>
    <property type="project" value="InterPro"/>
</dbReference>
<evidence type="ECO:0000313" key="3">
    <source>
        <dbReference type="EMBL" id="PTX62804.1"/>
    </source>
</evidence>
<organism evidence="3 4">
    <name type="scientific">Kordia periserrulae</name>
    <dbReference type="NCBI Taxonomy" id="701523"/>
    <lineage>
        <taxon>Bacteria</taxon>
        <taxon>Pseudomonadati</taxon>
        <taxon>Bacteroidota</taxon>
        <taxon>Flavobacteriia</taxon>
        <taxon>Flavobacteriales</taxon>
        <taxon>Flavobacteriaceae</taxon>
        <taxon>Kordia</taxon>
    </lineage>
</organism>
<protein>
    <recommendedName>
        <fullName evidence="2">S1 motif domain-containing protein</fullName>
    </recommendedName>
</protein>
<dbReference type="AlphaFoldDB" id="A0A2T6C3B1"/>
<dbReference type="RefSeq" id="WP_108113786.1">
    <property type="nucleotide sequence ID" value="NZ_QBKT01000002.1"/>
</dbReference>
<gene>
    <name evidence="3" type="ORF">C8N46_102204</name>
</gene>
<dbReference type="InterPro" id="IPR014464">
    <property type="entry name" value="CvfB_fam"/>
</dbReference>
<evidence type="ECO:0000256" key="1">
    <source>
        <dbReference type="PIRNR" id="PIRNR012524"/>
    </source>
</evidence>
<dbReference type="OrthoDB" id="9801597at2"/>
<dbReference type="Pfam" id="PF17783">
    <property type="entry name" value="WHD_CvfB"/>
    <property type="match status" value="1"/>
</dbReference>
<name>A0A2T6C3B1_9FLAO</name>
<dbReference type="SMART" id="SM00316">
    <property type="entry name" value="S1"/>
    <property type="match status" value="2"/>
</dbReference>
<dbReference type="InterPro" id="IPR039566">
    <property type="entry name" value="CvfB_S1_st"/>
</dbReference>
<comment type="similarity">
    <text evidence="1">Belongs to the CvfB family.</text>
</comment>
<dbReference type="Pfam" id="PF13509">
    <property type="entry name" value="S1_2"/>
    <property type="match status" value="2"/>
</dbReference>
<dbReference type="Gene3D" id="1.10.10.10">
    <property type="entry name" value="Winged helix-like DNA-binding domain superfamily/Winged helix DNA-binding domain"/>
    <property type="match status" value="1"/>
</dbReference>
<dbReference type="InterPro" id="IPR012340">
    <property type="entry name" value="NA-bd_OB-fold"/>
</dbReference>
<dbReference type="Gene3D" id="2.40.50.140">
    <property type="entry name" value="Nucleic acid-binding proteins"/>
    <property type="match status" value="2"/>
</dbReference>
<feature type="domain" description="S1 motif" evidence="2">
    <location>
        <begin position="69"/>
        <end position="131"/>
    </location>
</feature>
<dbReference type="PANTHER" id="PTHR37296">
    <property type="entry name" value="CONSERVED VIRULENCE FACTOR B"/>
    <property type="match status" value="1"/>
</dbReference>